<dbReference type="InterPro" id="IPR035965">
    <property type="entry name" value="PAS-like_dom_sf"/>
</dbReference>
<dbReference type="NCBIfam" id="TIGR00229">
    <property type="entry name" value="sensory_box"/>
    <property type="match status" value="1"/>
</dbReference>
<dbReference type="FunFam" id="3.20.20.450:FF:000001">
    <property type="entry name" value="Cyclic di-GMP phosphodiesterase yahA"/>
    <property type="match status" value="1"/>
</dbReference>
<dbReference type="SUPFAM" id="SSF55785">
    <property type="entry name" value="PYP-like sensor domain (PAS domain)"/>
    <property type="match status" value="1"/>
</dbReference>
<evidence type="ECO:0000259" key="2">
    <source>
        <dbReference type="PROSITE" id="PS50113"/>
    </source>
</evidence>
<dbReference type="InterPro" id="IPR001633">
    <property type="entry name" value="EAL_dom"/>
</dbReference>
<dbReference type="Gene3D" id="3.20.20.450">
    <property type="entry name" value="EAL domain"/>
    <property type="match status" value="1"/>
</dbReference>
<dbReference type="SMART" id="SM00267">
    <property type="entry name" value="GGDEF"/>
    <property type="match status" value="1"/>
</dbReference>
<evidence type="ECO:0000313" key="5">
    <source>
        <dbReference type="EMBL" id="RHW42742.1"/>
    </source>
</evidence>
<dbReference type="OrthoDB" id="9759607at2"/>
<name>A0A417YY83_9BACI</name>
<dbReference type="Gene3D" id="3.30.450.20">
    <property type="entry name" value="PAS domain"/>
    <property type="match status" value="1"/>
</dbReference>
<dbReference type="PANTHER" id="PTHR44757">
    <property type="entry name" value="DIGUANYLATE CYCLASE DGCP"/>
    <property type="match status" value="1"/>
</dbReference>
<reference evidence="5 6" key="1">
    <citation type="journal article" date="2017" name="Int. J. Syst. Evol. Microbiol.">
        <title>Bacillus notoginsengisoli sp. nov., a novel bacterium isolated from the rhizosphere of Panax notoginseng.</title>
        <authorList>
            <person name="Zhang M.Y."/>
            <person name="Cheng J."/>
            <person name="Cai Y."/>
            <person name="Zhang T.Y."/>
            <person name="Wu Y.Y."/>
            <person name="Manikprabhu D."/>
            <person name="Li W.J."/>
            <person name="Zhang Y.X."/>
        </authorList>
    </citation>
    <scope>NUCLEOTIDE SEQUENCE [LARGE SCALE GENOMIC DNA]</scope>
    <source>
        <strain evidence="5 6">JCM 30743</strain>
    </source>
</reference>
<evidence type="ECO:0000313" key="6">
    <source>
        <dbReference type="Proteomes" id="UP000284416"/>
    </source>
</evidence>
<dbReference type="Pfam" id="PF00990">
    <property type="entry name" value="GGDEF"/>
    <property type="match status" value="1"/>
</dbReference>
<dbReference type="Proteomes" id="UP000284416">
    <property type="component" value="Unassembled WGS sequence"/>
</dbReference>
<dbReference type="PANTHER" id="PTHR44757:SF2">
    <property type="entry name" value="BIOFILM ARCHITECTURE MAINTENANCE PROTEIN MBAA"/>
    <property type="match status" value="1"/>
</dbReference>
<keyword evidence="6" id="KW-1185">Reference proteome</keyword>
<dbReference type="InterPro" id="IPR029787">
    <property type="entry name" value="Nucleotide_cyclase"/>
</dbReference>
<dbReference type="SUPFAM" id="SSF55073">
    <property type="entry name" value="Nucleotide cyclase"/>
    <property type="match status" value="1"/>
</dbReference>
<dbReference type="PROSITE" id="PS50113">
    <property type="entry name" value="PAC"/>
    <property type="match status" value="1"/>
</dbReference>
<dbReference type="CDD" id="cd00130">
    <property type="entry name" value="PAS"/>
    <property type="match status" value="1"/>
</dbReference>
<dbReference type="InterPro" id="IPR001610">
    <property type="entry name" value="PAC"/>
</dbReference>
<dbReference type="SMART" id="SM00052">
    <property type="entry name" value="EAL"/>
    <property type="match status" value="1"/>
</dbReference>
<gene>
    <name evidence="5" type="ORF">D1B31_03920</name>
</gene>
<dbReference type="RefSeq" id="WP_118919438.1">
    <property type="nucleotide sequence ID" value="NZ_QWEG01000002.1"/>
</dbReference>
<dbReference type="SUPFAM" id="SSF141868">
    <property type="entry name" value="EAL domain-like"/>
    <property type="match status" value="1"/>
</dbReference>
<dbReference type="InterPro" id="IPR035919">
    <property type="entry name" value="EAL_sf"/>
</dbReference>
<dbReference type="SMART" id="SM00091">
    <property type="entry name" value="PAS"/>
    <property type="match status" value="1"/>
</dbReference>
<dbReference type="EMBL" id="QWEG01000002">
    <property type="protein sequence ID" value="RHW42742.1"/>
    <property type="molecule type" value="Genomic_DNA"/>
</dbReference>
<dbReference type="InterPro" id="IPR013655">
    <property type="entry name" value="PAS_fold_3"/>
</dbReference>
<organism evidence="5 6">
    <name type="scientific">Neobacillus notoginsengisoli</name>
    <dbReference type="NCBI Taxonomy" id="1578198"/>
    <lineage>
        <taxon>Bacteria</taxon>
        <taxon>Bacillati</taxon>
        <taxon>Bacillota</taxon>
        <taxon>Bacilli</taxon>
        <taxon>Bacillales</taxon>
        <taxon>Bacillaceae</taxon>
        <taxon>Neobacillus</taxon>
    </lineage>
</organism>
<comment type="caution">
    <text evidence="5">The sequence shown here is derived from an EMBL/GenBank/DDBJ whole genome shotgun (WGS) entry which is preliminary data.</text>
</comment>
<dbReference type="PROSITE" id="PS50112">
    <property type="entry name" value="PAS"/>
    <property type="match status" value="1"/>
</dbReference>
<dbReference type="Pfam" id="PF08447">
    <property type="entry name" value="PAS_3"/>
    <property type="match status" value="1"/>
</dbReference>
<feature type="domain" description="PAS" evidence="1">
    <location>
        <begin position="29"/>
        <end position="100"/>
    </location>
</feature>
<feature type="domain" description="PAC" evidence="2">
    <location>
        <begin position="102"/>
        <end position="154"/>
    </location>
</feature>
<accession>A0A417YY83</accession>
<feature type="domain" description="GGDEF" evidence="4">
    <location>
        <begin position="190"/>
        <end position="323"/>
    </location>
</feature>
<dbReference type="InterPro" id="IPR000014">
    <property type="entry name" value="PAS"/>
</dbReference>
<dbReference type="NCBIfam" id="TIGR00254">
    <property type="entry name" value="GGDEF"/>
    <property type="match status" value="1"/>
</dbReference>
<dbReference type="PROSITE" id="PS50887">
    <property type="entry name" value="GGDEF"/>
    <property type="match status" value="1"/>
</dbReference>
<evidence type="ECO:0000259" key="4">
    <source>
        <dbReference type="PROSITE" id="PS50887"/>
    </source>
</evidence>
<dbReference type="CDD" id="cd01949">
    <property type="entry name" value="GGDEF"/>
    <property type="match status" value="1"/>
</dbReference>
<dbReference type="InterPro" id="IPR043128">
    <property type="entry name" value="Rev_trsase/Diguanyl_cyclase"/>
</dbReference>
<dbReference type="AlphaFoldDB" id="A0A417YY83"/>
<dbReference type="Pfam" id="PF00563">
    <property type="entry name" value="EAL"/>
    <property type="match status" value="1"/>
</dbReference>
<evidence type="ECO:0000259" key="3">
    <source>
        <dbReference type="PROSITE" id="PS50883"/>
    </source>
</evidence>
<dbReference type="InterPro" id="IPR000700">
    <property type="entry name" value="PAS-assoc_C"/>
</dbReference>
<dbReference type="PROSITE" id="PS50883">
    <property type="entry name" value="EAL"/>
    <property type="match status" value="1"/>
</dbReference>
<dbReference type="Gene3D" id="3.30.70.270">
    <property type="match status" value="1"/>
</dbReference>
<dbReference type="SMART" id="SM00086">
    <property type="entry name" value="PAC"/>
    <property type="match status" value="1"/>
</dbReference>
<protein>
    <submittedName>
        <fullName evidence="5">EAL domain-containing protein</fullName>
    </submittedName>
</protein>
<dbReference type="CDD" id="cd01948">
    <property type="entry name" value="EAL"/>
    <property type="match status" value="1"/>
</dbReference>
<sequence>METIKKGHGEEANEVTSLGDSSFHELHDRNTMFKNICEALNVGIWSFDLHKQDFLFISKGVENISGYTAEEIKLISWQSIIHPDDLVSYKSLEPKILNGNKHYHQYRIIHKSGETRWIGGHMIPITGTYGNVVRMDGTISDITQQILHEEQITRLAFHDHLTGVANRRMFDEKIAHLCKSFAKREPRHNETFSILYIDLDRFKNINSSLGRSVADQLLRNFASRIEKVLNESSLLARISGDEFGIILWNTEGLEESTELAEKIIEITQHPFFIGAFELYITTSIGISTYPNDGDNVETLVKNASAARYQAKERGKNGYHHYTSSMNIASYKLFMIERDLRSGIKDKELYLHYQPRVDAKTGKMISAEALIRWEHPIWGLISPGEFIPVAEQSDLILHIGEFVIDKACQTLSDWKRKGLPIVPISINISAKRFLKTDWINKLQITLDDYQLDPSFLEIEITETALIMHTEAVNTSLKLLKDIGIRVALDDFGTGYSSLTYLKQFPVDTLKIDRSFIKNLSESAQDQLITKSIITLAHGLNMRVVAEGVEEVDQLTFLQELNCDEIQGYLFSKPVSGREFEVLLQKQVLKPTKPPNKFGSFSDRSEFDLVTLPRPLSAIMSLKSLHGKEVNVGNSEVSIQTIGQKSLSFISGINLPARPELLLQLKTTIAGEPINLSGIISWKKEQHDHFQYELTYKTDDENQTDHLHKLLRLGTVPALHSGPE</sequence>
<dbReference type="InterPro" id="IPR000160">
    <property type="entry name" value="GGDEF_dom"/>
</dbReference>
<evidence type="ECO:0000259" key="1">
    <source>
        <dbReference type="PROSITE" id="PS50112"/>
    </source>
</evidence>
<proteinExistence type="predicted"/>
<dbReference type="InterPro" id="IPR052155">
    <property type="entry name" value="Biofilm_reg_signaling"/>
</dbReference>
<feature type="domain" description="EAL" evidence="3">
    <location>
        <begin position="332"/>
        <end position="586"/>
    </location>
</feature>